<name>A0AA88VXF5_9ASTE</name>
<dbReference type="Pfam" id="PF01535">
    <property type="entry name" value="PPR"/>
    <property type="match status" value="4"/>
</dbReference>
<proteinExistence type="predicted"/>
<evidence type="ECO:0000313" key="3">
    <source>
        <dbReference type="EMBL" id="KAK3015743.1"/>
    </source>
</evidence>
<evidence type="ECO:0008006" key="5">
    <source>
        <dbReference type="Google" id="ProtNLM"/>
    </source>
</evidence>
<comment type="caution">
    <text evidence="3">The sequence shown here is derived from an EMBL/GenBank/DDBJ whole genome shotgun (WGS) entry which is preliminary data.</text>
</comment>
<dbReference type="Pfam" id="PF20431">
    <property type="entry name" value="E_motif"/>
    <property type="match status" value="1"/>
</dbReference>
<feature type="repeat" description="PPR" evidence="2">
    <location>
        <begin position="106"/>
        <end position="140"/>
    </location>
</feature>
<feature type="repeat" description="PPR" evidence="2">
    <location>
        <begin position="207"/>
        <end position="241"/>
    </location>
</feature>
<dbReference type="GO" id="GO:0003723">
    <property type="term" value="F:RNA binding"/>
    <property type="evidence" value="ECO:0007669"/>
    <property type="project" value="InterPro"/>
</dbReference>
<dbReference type="Gene3D" id="1.25.40.10">
    <property type="entry name" value="Tetratricopeptide repeat domain"/>
    <property type="match status" value="3"/>
</dbReference>
<dbReference type="InterPro" id="IPR046960">
    <property type="entry name" value="PPR_At4g14850-like_plant"/>
</dbReference>
<dbReference type="InterPro" id="IPR011990">
    <property type="entry name" value="TPR-like_helical_dom_sf"/>
</dbReference>
<dbReference type="Proteomes" id="UP001188597">
    <property type="component" value="Unassembled WGS sequence"/>
</dbReference>
<dbReference type="EMBL" id="JAVXUP010001121">
    <property type="protein sequence ID" value="KAK3015743.1"/>
    <property type="molecule type" value="Genomic_DNA"/>
</dbReference>
<gene>
    <name evidence="3" type="ORF">RJ639_007870</name>
</gene>
<dbReference type="InterPro" id="IPR046848">
    <property type="entry name" value="E_motif"/>
</dbReference>
<evidence type="ECO:0000313" key="4">
    <source>
        <dbReference type="Proteomes" id="UP001188597"/>
    </source>
</evidence>
<dbReference type="Pfam" id="PF12854">
    <property type="entry name" value="PPR_1"/>
    <property type="match status" value="1"/>
</dbReference>
<keyword evidence="4" id="KW-1185">Reference proteome</keyword>
<organism evidence="3 4">
    <name type="scientific">Escallonia herrerae</name>
    <dbReference type="NCBI Taxonomy" id="1293975"/>
    <lineage>
        <taxon>Eukaryota</taxon>
        <taxon>Viridiplantae</taxon>
        <taxon>Streptophyta</taxon>
        <taxon>Embryophyta</taxon>
        <taxon>Tracheophyta</taxon>
        <taxon>Spermatophyta</taxon>
        <taxon>Magnoliopsida</taxon>
        <taxon>eudicotyledons</taxon>
        <taxon>Gunneridae</taxon>
        <taxon>Pentapetalae</taxon>
        <taxon>asterids</taxon>
        <taxon>campanulids</taxon>
        <taxon>Escalloniales</taxon>
        <taxon>Escalloniaceae</taxon>
        <taxon>Escallonia</taxon>
    </lineage>
</organism>
<dbReference type="SUPFAM" id="SSF48452">
    <property type="entry name" value="TPR-like"/>
    <property type="match status" value="2"/>
</dbReference>
<accession>A0AA88VXF5</accession>
<dbReference type="FunFam" id="1.25.40.10:FF:000348">
    <property type="entry name" value="Pentatricopeptide repeat-containing protein chloroplastic"/>
    <property type="match status" value="1"/>
</dbReference>
<dbReference type="PANTHER" id="PTHR47926">
    <property type="entry name" value="PENTATRICOPEPTIDE REPEAT-CONTAINING PROTEIN"/>
    <property type="match status" value="1"/>
</dbReference>
<dbReference type="PROSITE" id="PS51375">
    <property type="entry name" value="PPR"/>
    <property type="match status" value="3"/>
</dbReference>
<dbReference type="InterPro" id="IPR002885">
    <property type="entry name" value="PPR_rpt"/>
</dbReference>
<dbReference type="FunFam" id="1.25.40.10:FF:000184">
    <property type="entry name" value="Pentatricopeptide repeat-containing protein, chloroplastic"/>
    <property type="match status" value="1"/>
</dbReference>
<reference evidence="3" key="1">
    <citation type="submission" date="2022-12" db="EMBL/GenBank/DDBJ databases">
        <title>Draft genome assemblies for two species of Escallonia (Escalloniales).</title>
        <authorList>
            <person name="Chanderbali A."/>
            <person name="Dervinis C."/>
            <person name="Anghel I."/>
            <person name="Soltis D."/>
            <person name="Soltis P."/>
            <person name="Zapata F."/>
        </authorList>
    </citation>
    <scope>NUCLEOTIDE SEQUENCE</scope>
    <source>
        <strain evidence="3">UCBG64.0493</strain>
        <tissue evidence="3">Leaf</tissue>
    </source>
</reference>
<evidence type="ECO:0000256" key="1">
    <source>
        <dbReference type="ARBA" id="ARBA00022737"/>
    </source>
</evidence>
<dbReference type="Pfam" id="PF13041">
    <property type="entry name" value="PPR_2"/>
    <property type="match status" value="1"/>
</dbReference>
<dbReference type="NCBIfam" id="TIGR00756">
    <property type="entry name" value="PPR"/>
    <property type="match status" value="3"/>
</dbReference>
<protein>
    <recommendedName>
        <fullName evidence="5">Pentatricopeptide repeat-containing protein</fullName>
    </recommendedName>
</protein>
<keyword evidence="1" id="KW-0677">Repeat</keyword>
<dbReference type="GO" id="GO:0009451">
    <property type="term" value="P:RNA modification"/>
    <property type="evidence" value="ECO:0007669"/>
    <property type="project" value="InterPro"/>
</dbReference>
<feature type="repeat" description="PPR" evidence="2">
    <location>
        <begin position="75"/>
        <end position="105"/>
    </location>
</feature>
<dbReference type="AlphaFoldDB" id="A0AA88VXF5"/>
<evidence type="ECO:0000256" key="2">
    <source>
        <dbReference type="PROSITE-ProRule" id="PRU00708"/>
    </source>
</evidence>
<dbReference type="PANTHER" id="PTHR47926:SF436">
    <property type="entry name" value="PENTATRICOPEPTIDE REPEAT-CONTAINING PROTEIN ELI1, CHLOROPLASTIC-LIKE ISOFORM X2"/>
    <property type="match status" value="1"/>
</dbReference>
<sequence>MRRRNVPPDAHTFPFALKACADLRSLSVGETLHCQSYKFGFALDVYVRNNLISVYCDRGQIHDAHQVFDECSYKDVVSYNAMIDGFVKAGETKQARELFDKMPVRDTVSWGTLLAGYTQMKQCKEAVELFDRMIESGLHPDNVALVSALSAYAQLGELEKGMKIHSLIERNRIRVDAFLLTSLVDLYAKCGCIETAREIFEINCKKNVFTWNAMLVGLAMNGHGQLLLDYFARMVKEGVQPDGVSFLGVLVGCSHAGLIGEARQLFGEMEVVYGVPRELKHYGCMADLLGRAGLIGEATKMIEAMPMGSDVFVWGVLLAGCRIHGNLELAEKAAEHLLAIKPKDGGVYSVLANIYANAGRWDDLVKIRRLRDSRRVKKNAGCSRIQLDGVTHEVVAGDDLHPETSGIYVVLNDLGILRCELKRVSNLKQKSVLHLGYPILLRGYPHKWLGEPCHVPLTDTADHHRSNPHRVGTNYFRCSEPFDEWFHDKKKGFPLFRSPSLLVYMFPWILLRPFLRIR</sequence>